<evidence type="ECO:0000256" key="1">
    <source>
        <dbReference type="ARBA" id="ARBA00010617"/>
    </source>
</evidence>
<evidence type="ECO:0000256" key="3">
    <source>
        <dbReference type="ARBA" id="ARBA00023002"/>
    </source>
</evidence>
<dbReference type="GO" id="GO:0016705">
    <property type="term" value="F:oxidoreductase activity, acting on paired donors, with incorporation or reduction of molecular oxygen"/>
    <property type="evidence" value="ECO:0007669"/>
    <property type="project" value="InterPro"/>
</dbReference>
<dbReference type="InterPro" id="IPR036396">
    <property type="entry name" value="Cyt_P450_sf"/>
</dbReference>
<dbReference type="AlphaFoldDB" id="A0A4Z1PJY8"/>
<name>A0A4Z1PJY8_9PEZI</name>
<dbReference type="SUPFAM" id="SSF48264">
    <property type="entry name" value="Cytochrome P450"/>
    <property type="match status" value="1"/>
</dbReference>
<dbReference type="GO" id="GO:0020037">
    <property type="term" value="F:heme binding"/>
    <property type="evidence" value="ECO:0007669"/>
    <property type="project" value="InterPro"/>
</dbReference>
<keyword evidence="6" id="KW-0472">Membrane</keyword>
<dbReference type="Proteomes" id="UP000298493">
    <property type="component" value="Unassembled WGS sequence"/>
</dbReference>
<organism evidence="7 8">
    <name type="scientific">Venturia nashicola</name>
    <dbReference type="NCBI Taxonomy" id="86259"/>
    <lineage>
        <taxon>Eukaryota</taxon>
        <taxon>Fungi</taxon>
        <taxon>Dikarya</taxon>
        <taxon>Ascomycota</taxon>
        <taxon>Pezizomycotina</taxon>
        <taxon>Dothideomycetes</taxon>
        <taxon>Pleosporomycetidae</taxon>
        <taxon>Venturiales</taxon>
        <taxon>Venturiaceae</taxon>
        <taxon>Venturia</taxon>
    </lineage>
</organism>
<dbReference type="PANTHER" id="PTHR46300">
    <property type="entry name" value="P450, PUTATIVE (EUROFUNG)-RELATED-RELATED"/>
    <property type="match status" value="1"/>
</dbReference>
<keyword evidence="4 5" id="KW-0408">Iron</keyword>
<evidence type="ECO:0000256" key="2">
    <source>
        <dbReference type="ARBA" id="ARBA00022723"/>
    </source>
</evidence>
<dbReference type="InterPro" id="IPR002401">
    <property type="entry name" value="Cyt_P450_E_grp-I"/>
</dbReference>
<keyword evidence="8" id="KW-1185">Reference proteome</keyword>
<evidence type="ECO:0000256" key="6">
    <source>
        <dbReference type="SAM" id="Phobius"/>
    </source>
</evidence>
<dbReference type="PANTHER" id="PTHR46300:SF9">
    <property type="entry name" value="P450, PUTATIVE-RELATED"/>
    <property type="match status" value="1"/>
</dbReference>
<evidence type="ECO:0000256" key="4">
    <source>
        <dbReference type="ARBA" id="ARBA00023004"/>
    </source>
</evidence>
<gene>
    <name evidence="7" type="ORF">E6O75_ATG03799</name>
</gene>
<evidence type="ECO:0000313" key="8">
    <source>
        <dbReference type="Proteomes" id="UP000298493"/>
    </source>
</evidence>
<comment type="caution">
    <text evidence="7">The sequence shown here is derived from an EMBL/GenBank/DDBJ whole genome shotgun (WGS) entry which is preliminary data.</text>
</comment>
<dbReference type="InterPro" id="IPR001128">
    <property type="entry name" value="Cyt_P450"/>
</dbReference>
<comment type="similarity">
    <text evidence="1">Belongs to the cytochrome P450 family.</text>
</comment>
<dbReference type="Pfam" id="PF00067">
    <property type="entry name" value="p450"/>
    <property type="match status" value="1"/>
</dbReference>
<dbReference type="Gene3D" id="1.10.630.10">
    <property type="entry name" value="Cytochrome P450"/>
    <property type="match status" value="1"/>
</dbReference>
<feature type="transmembrane region" description="Helical" evidence="6">
    <location>
        <begin position="569"/>
        <end position="587"/>
    </location>
</feature>
<reference evidence="7 8" key="1">
    <citation type="submission" date="2019-04" db="EMBL/GenBank/DDBJ databases">
        <title>High contiguity whole genome sequence and gene annotation resource for two Venturia nashicola isolates.</title>
        <authorList>
            <person name="Prokchorchik M."/>
            <person name="Won K."/>
            <person name="Lee Y."/>
            <person name="Choi E.D."/>
            <person name="Segonzac C."/>
            <person name="Sohn K.H."/>
        </authorList>
    </citation>
    <scope>NUCLEOTIDE SEQUENCE [LARGE SCALE GENOMIC DNA]</scope>
    <source>
        <strain evidence="7 8">PRI2</strain>
    </source>
</reference>
<dbReference type="STRING" id="86259.A0A4Z1PJY8"/>
<feature type="binding site" description="axial binding residue" evidence="5">
    <location>
        <position position="449"/>
    </location>
    <ligand>
        <name>heme</name>
        <dbReference type="ChEBI" id="CHEBI:30413"/>
    </ligand>
    <ligandPart>
        <name>Fe</name>
        <dbReference type="ChEBI" id="CHEBI:18248"/>
    </ligandPart>
</feature>
<keyword evidence="6" id="KW-0812">Transmembrane</keyword>
<dbReference type="InterPro" id="IPR050364">
    <property type="entry name" value="Cytochrome_P450_fung"/>
</dbReference>
<dbReference type="PRINTS" id="PR00463">
    <property type="entry name" value="EP450I"/>
</dbReference>
<sequence length="596" mass="67326">MFFFLNPLAATIFALVLFLGGLIYFQYYYVDFAEIKGIPEIPGGSFVYGHLDLLGHDHPTVLQQWADENSWPLYQVRLGNRRAVVLNTFQVARDWLVTNQASTLDRPWLYTFHGVVSKTSASAIGTNPWNETTKKQRRVVASLTNAPAIKRLEPLLDLETTEMLLGLHQAGSQGQEVMPHVFQKRLALNIVMMFCYGKRFVNIDDSMLIQILSDASVISSFRSTNSNSQDYVPYLRIFKNQERMSVATEVRSRRDAWLAKLLQKVEEEIREGNVSNCMAANLLTNTEDKLSKQDVKTIIGGLVSGGFETTFASAIAGIGLLASPEGQSIQKRAYDDIMSVYAKPEEAYRQSVCEEKSEYVAAFVKEVLRHYPPLHLMVPRQVYRDFEYRGAHIPKGVMILTNAQAINHDPVIFGLDAYEFNPDRWLSHDPETTIPSPFHFSFGAGGRSCTAINFLNRILYSIFFRLILSYKITGSKEMPPVTHHIDYNKDTTAQSAIPKDFKAVFAVRDQAAFDRSPIWFRASIYLQIMNQAPKSSALSFGCKSPIASELACPLQNTLDKMIGGHQRDLAFMVEIMAHIVVLAIFLWRQTTFQPSI</sequence>
<protein>
    <submittedName>
        <fullName evidence="7">Phenylacetate 2-hydroxylase</fullName>
    </submittedName>
</protein>
<accession>A0A4Z1PJY8</accession>
<comment type="cofactor">
    <cofactor evidence="5">
        <name>heme</name>
        <dbReference type="ChEBI" id="CHEBI:30413"/>
    </cofactor>
</comment>
<evidence type="ECO:0000256" key="5">
    <source>
        <dbReference type="PIRSR" id="PIRSR602401-1"/>
    </source>
</evidence>
<keyword evidence="6" id="KW-1133">Transmembrane helix</keyword>
<evidence type="ECO:0000313" key="7">
    <source>
        <dbReference type="EMBL" id="TID25936.1"/>
    </source>
</evidence>
<keyword evidence="3" id="KW-0560">Oxidoreductase</keyword>
<dbReference type="GO" id="GO:0005506">
    <property type="term" value="F:iron ion binding"/>
    <property type="evidence" value="ECO:0007669"/>
    <property type="project" value="InterPro"/>
</dbReference>
<feature type="transmembrane region" description="Helical" evidence="6">
    <location>
        <begin position="12"/>
        <end position="30"/>
    </location>
</feature>
<keyword evidence="2 5" id="KW-0479">Metal-binding</keyword>
<proteinExistence type="inferred from homology"/>
<keyword evidence="5" id="KW-0349">Heme</keyword>
<dbReference type="GO" id="GO:0004497">
    <property type="term" value="F:monooxygenase activity"/>
    <property type="evidence" value="ECO:0007669"/>
    <property type="project" value="InterPro"/>
</dbReference>
<dbReference type="EMBL" id="SNSC02000003">
    <property type="protein sequence ID" value="TID25936.1"/>
    <property type="molecule type" value="Genomic_DNA"/>
</dbReference>